<dbReference type="GO" id="GO:0071037">
    <property type="term" value="P:nuclear polyadenylation-dependent snRNA catabolic process"/>
    <property type="evidence" value="ECO:0007669"/>
    <property type="project" value="TreeGrafter"/>
</dbReference>
<keyword evidence="7" id="KW-0539">Nucleus</keyword>
<dbReference type="InterPro" id="IPR012337">
    <property type="entry name" value="RNaseH-like_sf"/>
</dbReference>
<feature type="region of interest" description="Disordered" evidence="9">
    <location>
        <begin position="627"/>
        <end position="693"/>
    </location>
</feature>
<dbReference type="Gene3D" id="1.10.150.80">
    <property type="entry name" value="HRDC domain"/>
    <property type="match status" value="1"/>
</dbReference>
<dbReference type="AlphaFoldDB" id="A0A9N8V2T4"/>
<dbReference type="Pfam" id="PF01612">
    <property type="entry name" value="DNA_pol_A_exo1"/>
    <property type="match status" value="1"/>
</dbReference>
<dbReference type="InterPro" id="IPR010997">
    <property type="entry name" value="HRDC-like_sf"/>
</dbReference>
<dbReference type="InterPro" id="IPR044876">
    <property type="entry name" value="HRDC_dom_sf"/>
</dbReference>
<organism evidence="11 12">
    <name type="scientific">Funneliformis mosseae</name>
    <name type="common">Endomycorrhizal fungus</name>
    <name type="synonym">Glomus mosseae</name>
    <dbReference type="NCBI Taxonomy" id="27381"/>
    <lineage>
        <taxon>Eukaryota</taxon>
        <taxon>Fungi</taxon>
        <taxon>Fungi incertae sedis</taxon>
        <taxon>Mucoromycota</taxon>
        <taxon>Glomeromycotina</taxon>
        <taxon>Glomeromycetes</taxon>
        <taxon>Glomerales</taxon>
        <taxon>Glomeraceae</taxon>
        <taxon>Funneliformis</taxon>
    </lineage>
</organism>
<evidence type="ECO:0000256" key="3">
    <source>
        <dbReference type="ARBA" id="ARBA00022722"/>
    </source>
</evidence>
<dbReference type="GO" id="GO:0071038">
    <property type="term" value="P:TRAMP-dependent tRNA surveillance pathway"/>
    <property type="evidence" value="ECO:0007669"/>
    <property type="project" value="TreeGrafter"/>
</dbReference>
<dbReference type="InterPro" id="IPR049559">
    <property type="entry name" value="Rrp6p-like_exo"/>
</dbReference>
<keyword evidence="3" id="KW-0540">Nuclease</keyword>
<evidence type="ECO:0000256" key="1">
    <source>
        <dbReference type="ARBA" id="ARBA00004123"/>
    </source>
</evidence>
<comment type="subcellular location">
    <subcellularLocation>
        <location evidence="1">Nucleus</location>
    </subcellularLocation>
</comment>
<dbReference type="SMART" id="SM00474">
    <property type="entry name" value="35EXOc"/>
    <property type="match status" value="1"/>
</dbReference>
<accession>A0A9N8V2T4</accession>
<evidence type="ECO:0000256" key="8">
    <source>
        <dbReference type="ARBA" id="ARBA00043957"/>
    </source>
</evidence>
<dbReference type="PANTHER" id="PTHR12124">
    <property type="entry name" value="POLYMYOSITIS/SCLERODERMA AUTOANTIGEN-RELATED"/>
    <property type="match status" value="1"/>
</dbReference>
<feature type="region of interest" description="Disordered" evidence="9">
    <location>
        <begin position="714"/>
        <end position="760"/>
    </location>
</feature>
<dbReference type="FunFam" id="3.30.420.10:FF:000059">
    <property type="entry name" value="Exosome complex exonuclease Rrp6"/>
    <property type="match status" value="1"/>
</dbReference>
<dbReference type="GO" id="GO:0000175">
    <property type="term" value="F:3'-5'-RNA exonuclease activity"/>
    <property type="evidence" value="ECO:0007669"/>
    <property type="project" value="InterPro"/>
</dbReference>
<dbReference type="GO" id="GO:0000467">
    <property type="term" value="P:exonucleolytic trimming to generate mature 3'-end of 5.8S rRNA from tricistronic rRNA transcript (SSU-rRNA, 5.8S rRNA, LSU-rRNA)"/>
    <property type="evidence" value="ECO:0007669"/>
    <property type="project" value="InterPro"/>
</dbReference>
<keyword evidence="5" id="KW-0271">Exosome</keyword>
<dbReference type="SUPFAM" id="SSF47819">
    <property type="entry name" value="HRDC-like"/>
    <property type="match status" value="1"/>
</dbReference>
<dbReference type="CDD" id="cd06147">
    <property type="entry name" value="Rrp6p_like_exo"/>
    <property type="match status" value="1"/>
</dbReference>
<feature type="compositionally biased region" description="Polar residues" evidence="9">
    <location>
        <begin position="828"/>
        <end position="845"/>
    </location>
</feature>
<evidence type="ECO:0000313" key="11">
    <source>
        <dbReference type="EMBL" id="CAG8435170.1"/>
    </source>
</evidence>
<evidence type="ECO:0000256" key="5">
    <source>
        <dbReference type="ARBA" id="ARBA00022835"/>
    </source>
</evidence>
<dbReference type="GO" id="GO:0071044">
    <property type="term" value="P:histone mRNA catabolic process"/>
    <property type="evidence" value="ECO:0007669"/>
    <property type="project" value="TreeGrafter"/>
</dbReference>
<feature type="compositionally biased region" description="Basic and acidic residues" evidence="9">
    <location>
        <begin position="655"/>
        <end position="673"/>
    </location>
</feature>
<reference evidence="11" key="1">
    <citation type="submission" date="2021-06" db="EMBL/GenBank/DDBJ databases">
        <authorList>
            <person name="Kallberg Y."/>
            <person name="Tangrot J."/>
            <person name="Rosling A."/>
        </authorList>
    </citation>
    <scope>NUCLEOTIDE SEQUENCE</scope>
    <source>
        <strain evidence="11">87-6 pot B 2015</strain>
    </source>
</reference>
<dbReference type="SMART" id="SM00341">
    <property type="entry name" value="HRDC"/>
    <property type="match status" value="1"/>
</dbReference>
<feature type="compositionally biased region" description="Polar residues" evidence="9">
    <location>
        <begin position="860"/>
        <end position="876"/>
    </location>
</feature>
<feature type="compositionally biased region" description="Low complexity" evidence="9">
    <location>
        <begin position="627"/>
        <end position="642"/>
    </location>
</feature>
<dbReference type="GO" id="GO:0003727">
    <property type="term" value="F:single-stranded RNA binding"/>
    <property type="evidence" value="ECO:0007669"/>
    <property type="project" value="TreeGrafter"/>
</dbReference>
<dbReference type="Pfam" id="PF00570">
    <property type="entry name" value="HRDC"/>
    <property type="match status" value="1"/>
</dbReference>
<evidence type="ECO:0000259" key="10">
    <source>
        <dbReference type="PROSITE" id="PS50967"/>
    </source>
</evidence>
<keyword evidence="12" id="KW-1185">Reference proteome</keyword>
<comment type="similarity">
    <text evidence="8">Belongs to the exosome component 10/RRP6 family.</text>
</comment>
<feature type="compositionally biased region" description="Basic and acidic residues" evidence="9">
    <location>
        <begin position="846"/>
        <end position="855"/>
    </location>
</feature>
<sequence length="893" mass="101783">MSDSEFAIPEEINSTTFDRYQTLLYRSLINISAKRNNELPSKEVPFYRMIDPTAAQKMDQLSGRILPRINQMISTVDLPGSEGFCEITEAEDVDSWSKDFVSLVDSLIDGVNVSLDEFSGRTKKISATINKSKPVVAEISNNKSDLRCLYASTISRPQLNFKEKVDNTSAPFIPKLVEKPNAMIPLDVNVLSYQHPYECEIKNIVYPAFMFEDREPILSKRIVSSPFIWVDTLEELTAMCEKLEDANEIAVDLEHHHYRSYQGFTCLIQISTRREDFVVDALALRDSLQMLNHTFTNPNILKVFHGADSDIVWLQKDFSVYVVNLFDTFRAASVLDFPQKSLAYLLKHYCDYETDKKYQLEDWRIRPIPEEMLNYARADTHYLLYIYDRMRNELITRSDPTTLNLLRVVLERSAETSLKMYSKLEYSEDGEGIGGYKRLQARKNKSFDYQQLAVFKVLHAWRDRIAREEDESTGYVLPNEMLMTLSEKMPDDPKEISSCFKTGVPSFVRMNILELARLIKDARNSAIMPTNIPTNIPSSFSTSTENNVNILFGVKPVPMEMERDYSLLETPFVKDVSKYKSNSSMLFRDYLDEPVAQDDNLKKKALDITSSLSFSLPVPKFINYLNNPNSNSSQSNGSQPPNEVLFTPATQRTTKTQDTDLVRSSSKGKEREIVNVSNDSKKRRLPEMVEEDVEGLEPTNVEPIIVDVDPRRDDISERNKMNPDNGMARHEVSPSSSSINADVAQNKQASTKKRKRNNKRVKMMKDFGLTQVTGTNGVELGSRRKVVTMVDHTELPQTVTSGLSTSSSTSISVDTSTRNTMRTVETIRQSTNSVQTPFDPYSQTVIDERLRRSDPRLPTAPSSGNRSMTMDNSSNFQRDDNDPNDQDKKCTIM</sequence>
<comment type="caution">
    <text evidence="11">The sequence shown here is derived from an EMBL/GenBank/DDBJ whole genome shotgun (WGS) entry which is preliminary data.</text>
</comment>
<protein>
    <submittedName>
        <fullName evidence="11">4597_t:CDS:1</fullName>
    </submittedName>
</protein>
<dbReference type="GO" id="GO:0071035">
    <property type="term" value="P:nuclear polyadenylation-dependent rRNA catabolic process"/>
    <property type="evidence" value="ECO:0007669"/>
    <property type="project" value="TreeGrafter"/>
</dbReference>
<dbReference type="GO" id="GO:0071036">
    <property type="term" value="P:nuclear polyadenylation-dependent snoRNA catabolic process"/>
    <property type="evidence" value="ECO:0007669"/>
    <property type="project" value="TreeGrafter"/>
</dbReference>
<keyword evidence="6" id="KW-0269">Exonuclease</keyword>
<feature type="compositionally biased region" description="Basic residues" evidence="9">
    <location>
        <begin position="750"/>
        <end position="760"/>
    </location>
</feature>
<evidence type="ECO:0000256" key="2">
    <source>
        <dbReference type="ARBA" id="ARBA00022552"/>
    </source>
</evidence>
<feature type="compositionally biased region" description="Polar residues" evidence="9">
    <location>
        <begin position="733"/>
        <end position="749"/>
    </location>
</feature>
<feature type="domain" description="HRDC" evidence="10">
    <location>
        <begin position="448"/>
        <end position="529"/>
    </location>
</feature>
<dbReference type="GO" id="GO:0071040">
    <property type="term" value="P:nuclear polyadenylation-dependent antisense transcript catabolic process"/>
    <property type="evidence" value="ECO:0007669"/>
    <property type="project" value="TreeGrafter"/>
</dbReference>
<dbReference type="InterPro" id="IPR012588">
    <property type="entry name" value="Exosome-assoc_fac_Rrp6_N"/>
</dbReference>
<dbReference type="PANTHER" id="PTHR12124:SF47">
    <property type="entry name" value="EXOSOME COMPONENT 10"/>
    <property type="match status" value="1"/>
</dbReference>
<dbReference type="GO" id="GO:0000166">
    <property type="term" value="F:nucleotide binding"/>
    <property type="evidence" value="ECO:0007669"/>
    <property type="project" value="InterPro"/>
</dbReference>
<dbReference type="Gene3D" id="3.30.420.10">
    <property type="entry name" value="Ribonuclease H-like superfamily/Ribonuclease H"/>
    <property type="match status" value="1"/>
</dbReference>
<dbReference type="SUPFAM" id="SSF53098">
    <property type="entry name" value="Ribonuclease H-like"/>
    <property type="match status" value="1"/>
</dbReference>
<keyword evidence="2" id="KW-0698">rRNA processing</keyword>
<dbReference type="GO" id="GO:0005730">
    <property type="term" value="C:nucleolus"/>
    <property type="evidence" value="ECO:0007669"/>
    <property type="project" value="TreeGrafter"/>
</dbReference>
<feature type="region of interest" description="Disordered" evidence="9">
    <location>
        <begin position="828"/>
        <end position="893"/>
    </location>
</feature>
<dbReference type="GO" id="GO:0071039">
    <property type="term" value="P:nuclear polyadenylation-dependent CUT catabolic process"/>
    <property type="evidence" value="ECO:0007669"/>
    <property type="project" value="TreeGrafter"/>
</dbReference>
<evidence type="ECO:0000313" key="12">
    <source>
        <dbReference type="Proteomes" id="UP000789375"/>
    </source>
</evidence>
<evidence type="ECO:0000256" key="6">
    <source>
        <dbReference type="ARBA" id="ARBA00022839"/>
    </source>
</evidence>
<dbReference type="FunFam" id="1.10.150.80:FF:000001">
    <property type="entry name" value="Putative exosome component 10"/>
    <property type="match status" value="1"/>
</dbReference>
<keyword evidence="4" id="KW-0378">Hydrolase</keyword>
<proteinExistence type="inferred from homology"/>
<dbReference type="EMBL" id="CAJVPP010000018">
    <property type="protein sequence ID" value="CAG8435170.1"/>
    <property type="molecule type" value="Genomic_DNA"/>
</dbReference>
<gene>
    <name evidence="11" type="ORF">FMOSSE_LOCUS213</name>
</gene>
<evidence type="ECO:0000256" key="9">
    <source>
        <dbReference type="SAM" id="MobiDB-lite"/>
    </source>
</evidence>
<dbReference type="InterPro" id="IPR045092">
    <property type="entry name" value="Rrp6-like"/>
</dbReference>
<feature type="compositionally biased region" description="Basic and acidic residues" evidence="9">
    <location>
        <begin position="714"/>
        <end position="732"/>
    </location>
</feature>
<dbReference type="InterPro" id="IPR002121">
    <property type="entry name" value="HRDC_dom"/>
</dbReference>
<feature type="compositionally biased region" description="Basic and acidic residues" evidence="9">
    <location>
        <begin position="877"/>
        <end position="893"/>
    </location>
</feature>
<dbReference type="Pfam" id="PF08066">
    <property type="entry name" value="PMC2NT"/>
    <property type="match status" value="1"/>
</dbReference>
<name>A0A9N8V2T4_FUNMO</name>
<dbReference type="GO" id="GO:0071051">
    <property type="term" value="P:poly(A)-dependent snoRNA 3'-end processing"/>
    <property type="evidence" value="ECO:0007669"/>
    <property type="project" value="TreeGrafter"/>
</dbReference>
<dbReference type="GO" id="GO:0000176">
    <property type="term" value="C:nuclear exosome (RNase complex)"/>
    <property type="evidence" value="ECO:0007669"/>
    <property type="project" value="InterPro"/>
</dbReference>
<evidence type="ECO:0000256" key="7">
    <source>
        <dbReference type="ARBA" id="ARBA00023242"/>
    </source>
</evidence>
<dbReference type="Proteomes" id="UP000789375">
    <property type="component" value="Unassembled WGS sequence"/>
</dbReference>
<dbReference type="InterPro" id="IPR036397">
    <property type="entry name" value="RNaseH_sf"/>
</dbReference>
<dbReference type="PROSITE" id="PS50967">
    <property type="entry name" value="HRDC"/>
    <property type="match status" value="1"/>
</dbReference>
<dbReference type="InterPro" id="IPR002562">
    <property type="entry name" value="3'-5'_exonuclease_dom"/>
</dbReference>
<evidence type="ECO:0000256" key="4">
    <source>
        <dbReference type="ARBA" id="ARBA00022801"/>
    </source>
</evidence>